<name>A0A371CGY1_9APHY</name>
<reference evidence="2 3" key="1">
    <citation type="journal article" date="2018" name="Biotechnol. Biofuels">
        <title>Integrative visual omics of the white-rot fungus Polyporus brumalis exposes the biotechnological potential of its oxidative enzymes for delignifying raw plant biomass.</title>
        <authorList>
            <person name="Miyauchi S."/>
            <person name="Rancon A."/>
            <person name="Drula E."/>
            <person name="Hage H."/>
            <person name="Chaduli D."/>
            <person name="Favel A."/>
            <person name="Grisel S."/>
            <person name="Henrissat B."/>
            <person name="Herpoel-Gimbert I."/>
            <person name="Ruiz-Duenas F.J."/>
            <person name="Chevret D."/>
            <person name="Hainaut M."/>
            <person name="Lin J."/>
            <person name="Wang M."/>
            <person name="Pangilinan J."/>
            <person name="Lipzen A."/>
            <person name="Lesage-Meessen L."/>
            <person name="Navarro D."/>
            <person name="Riley R."/>
            <person name="Grigoriev I.V."/>
            <person name="Zhou S."/>
            <person name="Raouche S."/>
            <person name="Rosso M.N."/>
        </authorList>
    </citation>
    <scope>NUCLEOTIDE SEQUENCE [LARGE SCALE GENOMIC DNA]</scope>
    <source>
        <strain evidence="2 3">BRFM 1820</strain>
    </source>
</reference>
<keyword evidence="3" id="KW-1185">Reference proteome</keyword>
<evidence type="ECO:0000256" key="1">
    <source>
        <dbReference type="SAM" id="MobiDB-lite"/>
    </source>
</evidence>
<dbReference type="EMBL" id="KZ857768">
    <property type="protein sequence ID" value="RDX39536.1"/>
    <property type="molecule type" value="Genomic_DNA"/>
</dbReference>
<feature type="non-terminal residue" evidence="2">
    <location>
        <position position="702"/>
    </location>
</feature>
<feature type="region of interest" description="Disordered" evidence="1">
    <location>
        <begin position="320"/>
        <end position="363"/>
    </location>
</feature>
<gene>
    <name evidence="2" type="ORF">OH76DRAFT_1367415</name>
</gene>
<organism evidence="2 3">
    <name type="scientific">Lentinus brumalis</name>
    <dbReference type="NCBI Taxonomy" id="2498619"/>
    <lineage>
        <taxon>Eukaryota</taxon>
        <taxon>Fungi</taxon>
        <taxon>Dikarya</taxon>
        <taxon>Basidiomycota</taxon>
        <taxon>Agaricomycotina</taxon>
        <taxon>Agaricomycetes</taxon>
        <taxon>Polyporales</taxon>
        <taxon>Polyporaceae</taxon>
        <taxon>Lentinus</taxon>
    </lineage>
</organism>
<feature type="compositionally biased region" description="Low complexity" evidence="1">
    <location>
        <begin position="259"/>
        <end position="270"/>
    </location>
</feature>
<dbReference type="Proteomes" id="UP000256964">
    <property type="component" value="Unassembled WGS sequence"/>
</dbReference>
<feature type="region of interest" description="Disordered" evidence="1">
    <location>
        <begin position="230"/>
        <end position="288"/>
    </location>
</feature>
<dbReference type="AlphaFoldDB" id="A0A371CGY1"/>
<feature type="compositionally biased region" description="Basic and acidic residues" evidence="1">
    <location>
        <begin position="68"/>
        <end position="82"/>
    </location>
</feature>
<sequence length="702" mass="76044">VTRDITDAILKATASGGSPAVYRSQEEQERRLVEAYTRWAEKGNVFSAAAEKANQLAHVKKGCLARPRNDVPSDGSRIEGSHGKGWNSIQRSQASGVESFTYLGHDFVLRRNFCIDFSSGSPSAFVASTCGSHHVHLVNAITLLWDDMLDAKRKLGALPSDLSPLPLLKPAASGETFVLMKMSAETAAHYTFVKEEPADDLLDLASHADPASVLGEMGIDPSLVNLLPPTALPPPGTSSSTLALAASPSRSSAAHHSKSTLLSSSLATSKPAPRTTSGPPSSRKRRADDSDGAIAFHNHIKPAFAAELASQAPIDSKVPPAKKARLHVPGSNVAGTSKGKAKDKSGSSSAFFVPRGRPPSTVGPAGGYQPLCLPILKITGLTPSQQVFSIATGLDIRSLHITKGEKDAFYLFMNLRKKHQWASFNMTPRTWVQAASIYNIAVEKKNTAENRSMVCKTPRALFEKLGEVEVIIMGRINRGDYKCNSGSTQFWYEHCHAVPLRVMKASEVAAPGDATRKGHTCSRCKMIMYPGGEGSSHNHKRGVCSDGVRSTTRKIDWKIDGETVKIEEEPPQWPQPGGIFKKGNEFHVKPFINTVEEMYDRLVVRGDVDTEQTMEYLALTSLLQSHLRYIPGTVDSPPRALFKLFEGLELCDCPKEVPIVKLEGARYIHLNYLCRQAAGVPLQMEEDAQAPIASGSGSSSSW</sequence>
<feature type="compositionally biased region" description="Low complexity" evidence="1">
    <location>
        <begin position="237"/>
        <end position="252"/>
    </location>
</feature>
<feature type="region of interest" description="Disordered" evidence="1">
    <location>
        <begin position="68"/>
        <end position="88"/>
    </location>
</feature>
<protein>
    <submittedName>
        <fullName evidence="2">Uncharacterized protein</fullName>
    </submittedName>
</protein>
<accession>A0A371CGY1</accession>
<evidence type="ECO:0000313" key="2">
    <source>
        <dbReference type="EMBL" id="RDX39536.1"/>
    </source>
</evidence>
<evidence type="ECO:0000313" key="3">
    <source>
        <dbReference type="Proteomes" id="UP000256964"/>
    </source>
</evidence>
<dbReference type="OrthoDB" id="2803586at2759"/>
<proteinExistence type="predicted"/>